<dbReference type="eggNOG" id="COG2337">
    <property type="taxonomic scope" value="Bacteria"/>
</dbReference>
<proteinExistence type="predicted"/>
<protein>
    <submittedName>
        <fullName evidence="1">Uncharacterized protein</fullName>
    </submittedName>
</protein>
<gene>
    <name evidence="1" type="ORF">FC37_GL000478</name>
</gene>
<dbReference type="Gene3D" id="2.30.30.110">
    <property type="match status" value="1"/>
</dbReference>
<evidence type="ECO:0000313" key="1">
    <source>
        <dbReference type="EMBL" id="KRL19384.1"/>
    </source>
</evidence>
<dbReference type="Proteomes" id="UP000051311">
    <property type="component" value="Unassembled WGS sequence"/>
</dbReference>
<reference evidence="1 2" key="1">
    <citation type="journal article" date="2015" name="Genome Announc.">
        <title>Expanding the biotechnology potential of lactobacilli through comparative genomics of 213 strains and associated genera.</title>
        <authorList>
            <person name="Sun Z."/>
            <person name="Harris H.M."/>
            <person name="McCann A."/>
            <person name="Guo C."/>
            <person name="Argimon S."/>
            <person name="Zhang W."/>
            <person name="Yang X."/>
            <person name="Jeffery I.B."/>
            <person name="Cooney J.C."/>
            <person name="Kagawa T.F."/>
            <person name="Liu W."/>
            <person name="Song Y."/>
            <person name="Salvetti E."/>
            <person name="Wrobel A."/>
            <person name="Rasinkangas P."/>
            <person name="Parkhill J."/>
            <person name="Rea M.C."/>
            <person name="O'Sullivan O."/>
            <person name="Ritari J."/>
            <person name="Douillard F.P."/>
            <person name="Paul Ross R."/>
            <person name="Yang R."/>
            <person name="Briner A.E."/>
            <person name="Felis G.E."/>
            <person name="de Vos W.M."/>
            <person name="Barrangou R."/>
            <person name="Klaenhammer T.R."/>
            <person name="Caufield P.W."/>
            <person name="Cui Y."/>
            <person name="Zhang H."/>
            <person name="O'Toole P.W."/>
        </authorList>
    </citation>
    <scope>NUCLEOTIDE SEQUENCE [LARGE SCALE GENOMIC DNA]</scope>
    <source>
        <strain evidence="1 2">DSM 10532</strain>
    </source>
</reference>
<dbReference type="AlphaFoldDB" id="A0A0R1NT42"/>
<evidence type="ECO:0000313" key="2">
    <source>
        <dbReference type="Proteomes" id="UP000051311"/>
    </source>
</evidence>
<organism evidence="1 2">
    <name type="scientific">Lactobacillus gallinarum DSM 10532 = JCM 2011</name>
    <dbReference type="NCBI Taxonomy" id="1423748"/>
    <lineage>
        <taxon>Bacteria</taxon>
        <taxon>Bacillati</taxon>
        <taxon>Bacillota</taxon>
        <taxon>Bacilli</taxon>
        <taxon>Lactobacillales</taxon>
        <taxon>Lactobacillaceae</taxon>
        <taxon>Lactobacillus</taxon>
    </lineage>
</organism>
<comment type="caution">
    <text evidence="1">The sequence shown here is derived from an EMBL/GenBank/DDBJ whole genome shotgun (WGS) entry which is preliminary data.</text>
</comment>
<name>A0A0R1NT42_9LACO</name>
<dbReference type="PATRIC" id="fig|1423748.3.peg.505"/>
<accession>A0A0R1NT42</accession>
<dbReference type="InterPro" id="IPR011067">
    <property type="entry name" value="Plasmid_toxin/cell-grow_inhib"/>
</dbReference>
<dbReference type="EMBL" id="AZEL01000081">
    <property type="protein sequence ID" value="KRL19384.1"/>
    <property type="molecule type" value="Genomic_DNA"/>
</dbReference>
<dbReference type="SUPFAM" id="SSF50118">
    <property type="entry name" value="Cell growth inhibitor/plasmid maintenance toxic component"/>
    <property type="match status" value="1"/>
</dbReference>
<dbReference type="STRING" id="1423748.FC37_GL000478"/>
<sequence length="81" mass="8947">MYGGMIKVVAITSNEKDFPLHIELPDDLPIHGKVELDHERTIDSSSPAGACEYRCMVPAEFLNDILQKISLAYKKVVSSGN</sequence>